<keyword evidence="1" id="KW-0175">Coiled coil</keyword>
<feature type="coiled-coil region" evidence="1">
    <location>
        <begin position="182"/>
        <end position="480"/>
    </location>
</feature>
<dbReference type="AlphaFoldDB" id="A2DWI6"/>
<feature type="domain" description="GRIP" evidence="2">
    <location>
        <begin position="487"/>
        <end position="537"/>
    </location>
</feature>
<dbReference type="OrthoDB" id="10685532at2759"/>
<organism evidence="3 4">
    <name type="scientific">Trichomonas vaginalis (strain ATCC PRA-98 / G3)</name>
    <dbReference type="NCBI Taxonomy" id="412133"/>
    <lineage>
        <taxon>Eukaryota</taxon>
        <taxon>Metamonada</taxon>
        <taxon>Parabasalia</taxon>
        <taxon>Trichomonadida</taxon>
        <taxon>Trichomonadidae</taxon>
        <taxon>Trichomonas</taxon>
    </lineage>
</organism>
<name>A2DWI6_TRIV3</name>
<dbReference type="STRING" id="5722.A2DWI6"/>
<reference evidence="3" key="2">
    <citation type="journal article" date="2007" name="Science">
        <title>Draft genome sequence of the sexually transmitted pathogen Trichomonas vaginalis.</title>
        <authorList>
            <person name="Carlton J.M."/>
            <person name="Hirt R.P."/>
            <person name="Silva J.C."/>
            <person name="Delcher A.L."/>
            <person name="Schatz M."/>
            <person name="Zhao Q."/>
            <person name="Wortman J.R."/>
            <person name="Bidwell S.L."/>
            <person name="Alsmark U.C.M."/>
            <person name="Besteiro S."/>
            <person name="Sicheritz-Ponten T."/>
            <person name="Noel C.J."/>
            <person name="Dacks J.B."/>
            <person name="Foster P.G."/>
            <person name="Simillion C."/>
            <person name="Van de Peer Y."/>
            <person name="Miranda-Saavedra D."/>
            <person name="Barton G.J."/>
            <person name="Westrop G.D."/>
            <person name="Mueller S."/>
            <person name="Dessi D."/>
            <person name="Fiori P.L."/>
            <person name="Ren Q."/>
            <person name="Paulsen I."/>
            <person name="Zhang H."/>
            <person name="Bastida-Corcuera F.D."/>
            <person name="Simoes-Barbosa A."/>
            <person name="Brown M.T."/>
            <person name="Hayes R.D."/>
            <person name="Mukherjee M."/>
            <person name="Okumura C.Y."/>
            <person name="Schneider R."/>
            <person name="Smith A.J."/>
            <person name="Vanacova S."/>
            <person name="Villalvazo M."/>
            <person name="Haas B.J."/>
            <person name="Pertea M."/>
            <person name="Feldblyum T.V."/>
            <person name="Utterback T.R."/>
            <person name="Shu C.L."/>
            <person name="Osoegawa K."/>
            <person name="de Jong P.J."/>
            <person name="Hrdy I."/>
            <person name="Horvathova L."/>
            <person name="Zubacova Z."/>
            <person name="Dolezal P."/>
            <person name="Malik S.B."/>
            <person name="Logsdon J.M. Jr."/>
            <person name="Henze K."/>
            <person name="Gupta A."/>
            <person name="Wang C.C."/>
            <person name="Dunne R.L."/>
            <person name="Upcroft J.A."/>
            <person name="Upcroft P."/>
            <person name="White O."/>
            <person name="Salzberg S.L."/>
            <person name="Tang P."/>
            <person name="Chiu C.-H."/>
            <person name="Lee Y.-S."/>
            <person name="Embley T.M."/>
            <person name="Coombs G.H."/>
            <person name="Mottram J.C."/>
            <person name="Tachezy J."/>
            <person name="Fraser-Liggett C.M."/>
            <person name="Johnson P.J."/>
        </authorList>
    </citation>
    <scope>NUCLEOTIDE SEQUENCE [LARGE SCALE GENOMIC DNA]</scope>
    <source>
        <strain evidence="3">G3</strain>
    </source>
</reference>
<evidence type="ECO:0000256" key="1">
    <source>
        <dbReference type="SAM" id="Coils"/>
    </source>
</evidence>
<dbReference type="EMBL" id="DS113259">
    <property type="protein sequence ID" value="EAY15171.1"/>
    <property type="molecule type" value="Genomic_DNA"/>
</dbReference>
<dbReference type="InterPro" id="IPR000237">
    <property type="entry name" value="GRIP_dom"/>
</dbReference>
<proteinExistence type="predicted"/>
<accession>A2DWI6</accession>
<sequence length="552" mass="65009">MSEDGANLPVNKDPSLLRQMLKKVSGKNQKLKEELNKLLEANNNNLLVLKSKDEAIEKAEVLLTSLRDKMKENEQEINAKNEKVNTLQKEISKLNDKIKAFQESNENAIKSQELEQKLKQFEKDKLTFEEQKKKIIQELQIRKENIDNEVKQNIKEKEKVLNDRFNILAAEQHKFEVQKSVIEEMKQKYFEETAQLENKRIDVEVEIETTNAKLDEIRKERHKNEQILQDILEERKKNEEILLNSQDELKSIEEKKRTLEEQLKDFESRAEEIKAFEESKKDMENKLEDIKKREQNVEAIKQSYESKVKDVELLHLTLQAKVRSTEMAREEAQNKLDQLLVREEQVDDKISKMVAQEQRQRMDAEAMIKSLQKKIEEVCQQNSEANNRLHEITDLYSTLKSQTESINKAKEDYEKQYNDMKTKFENANLPELFATANKYKEVTESNENLKNEISKLKEDIKTLEMKNEATEKKLTAEIARYDASTKGHIDGVHASYLKKSLLQFFFADNNKQRESMIPMILDILSCDDNQVQHAMKNWRESQQIINKGIWPF</sequence>
<dbReference type="KEGG" id="tva:4773175"/>
<dbReference type="Proteomes" id="UP000001542">
    <property type="component" value="Unassembled WGS sequence"/>
</dbReference>
<protein>
    <recommendedName>
        <fullName evidence="2">GRIP domain-containing protein</fullName>
    </recommendedName>
</protein>
<gene>
    <name evidence="3" type="ORF">TVAG_201650</name>
</gene>
<reference evidence="3" key="1">
    <citation type="submission" date="2006-10" db="EMBL/GenBank/DDBJ databases">
        <authorList>
            <person name="Amadeo P."/>
            <person name="Zhao Q."/>
            <person name="Wortman J."/>
            <person name="Fraser-Liggett C."/>
            <person name="Carlton J."/>
        </authorList>
    </citation>
    <scope>NUCLEOTIDE SEQUENCE</scope>
    <source>
        <strain evidence="3">G3</strain>
    </source>
</reference>
<dbReference type="VEuPathDB" id="TrichDB:TVAG_201650"/>
<dbReference type="SMR" id="A2DWI6"/>
<dbReference type="OMA" id="TKFENAN"/>
<evidence type="ECO:0000313" key="3">
    <source>
        <dbReference type="EMBL" id="EAY15171.1"/>
    </source>
</evidence>
<evidence type="ECO:0000259" key="2">
    <source>
        <dbReference type="PROSITE" id="PS50913"/>
    </source>
</evidence>
<evidence type="ECO:0000313" key="4">
    <source>
        <dbReference type="Proteomes" id="UP000001542"/>
    </source>
</evidence>
<keyword evidence="4" id="KW-1185">Reference proteome</keyword>
<dbReference type="InParanoid" id="A2DWI6"/>
<dbReference type="PROSITE" id="PS50913">
    <property type="entry name" value="GRIP"/>
    <property type="match status" value="1"/>
</dbReference>
<feature type="coiled-coil region" evidence="1">
    <location>
        <begin position="21"/>
        <end position="156"/>
    </location>
</feature>
<dbReference type="RefSeq" id="XP_001327394.1">
    <property type="nucleotide sequence ID" value="XM_001327359.1"/>
</dbReference>
<dbReference type="VEuPathDB" id="TrichDB:TVAGG3_0202270"/>